<keyword evidence="4" id="KW-1185">Reference proteome</keyword>
<dbReference type="OMA" id="QDYRPME"/>
<feature type="region of interest" description="Disordered" evidence="2">
    <location>
        <begin position="185"/>
        <end position="422"/>
    </location>
</feature>
<feature type="compositionally biased region" description="Low complexity" evidence="2">
    <location>
        <begin position="275"/>
        <end position="299"/>
    </location>
</feature>
<name>A0A1S3YBN9_TOBAC</name>
<dbReference type="RefSeq" id="XP_016449428.1">
    <property type="nucleotide sequence ID" value="XM_016593942.2"/>
</dbReference>
<reference evidence="5" key="2">
    <citation type="submission" date="2025-08" db="UniProtKB">
        <authorList>
            <consortium name="RefSeq"/>
        </authorList>
    </citation>
    <scope>IDENTIFICATION</scope>
    <source>
        <tissue evidence="5">Leaf</tissue>
    </source>
</reference>
<dbReference type="AlphaFoldDB" id="A0A1S3YBN9"/>
<proteinExistence type="predicted"/>
<dbReference type="GO" id="GO:0080156">
    <property type="term" value="P:mitochondrial mRNA modification"/>
    <property type="evidence" value="ECO:0000318"/>
    <property type="project" value="GO_Central"/>
</dbReference>
<accession>A0A1S3YBN9</accession>
<dbReference type="PANTHER" id="PTHR31346">
    <property type="entry name" value="MULTIPLE ORGANELLAR RNA EDITING FACTOR 2, CHLOROPLASTIC-RELATED-RELATED"/>
    <property type="match status" value="1"/>
</dbReference>
<dbReference type="InterPro" id="IPR054059">
    <property type="entry name" value="MORF/ORRM1/DAG-like_MORF"/>
</dbReference>
<dbReference type="RefSeq" id="XP_016449428.1">
    <property type="nucleotide sequence ID" value="XM_016593942.1"/>
</dbReference>
<organism evidence="4 5">
    <name type="scientific">Nicotiana tabacum</name>
    <name type="common">Common tobacco</name>
    <dbReference type="NCBI Taxonomy" id="4097"/>
    <lineage>
        <taxon>Eukaryota</taxon>
        <taxon>Viridiplantae</taxon>
        <taxon>Streptophyta</taxon>
        <taxon>Embryophyta</taxon>
        <taxon>Tracheophyta</taxon>
        <taxon>Spermatophyta</taxon>
        <taxon>Magnoliopsida</taxon>
        <taxon>eudicotyledons</taxon>
        <taxon>Gunneridae</taxon>
        <taxon>Pentapetalae</taxon>
        <taxon>asterids</taxon>
        <taxon>lamiids</taxon>
        <taxon>Solanales</taxon>
        <taxon>Solanaceae</taxon>
        <taxon>Nicotianoideae</taxon>
        <taxon>Nicotianeae</taxon>
        <taxon>Nicotiana</taxon>
    </lineage>
</organism>
<feature type="domain" description="MORF/ORRM1/DAG-like MORF" evidence="3">
    <location>
        <begin position="91"/>
        <end position="183"/>
    </location>
</feature>
<dbReference type="InterPro" id="IPR039206">
    <property type="entry name" value="MORF/ORRM1/DAG-like"/>
</dbReference>
<evidence type="ECO:0000259" key="3">
    <source>
        <dbReference type="Pfam" id="PF21864"/>
    </source>
</evidence>
<dbReference type="Pfam" id="PF21864">
    <property type="entry name" value="MORF_dom"/>
    <property type="match status" value="1"/>
</dbReference>
<evidence type="ECO:0000313" key="5">
    <source>
        <dbReference type="RefSeq" id="XP_016449428.1"/>
    </source>
</evidence>
<evidence type="ECO:0000256" key="1">
    <source>
        <dbReference type="ARBA" id="ARBA00022946"/>
    </source>
</evidence>
<feature type="compositionally biased region" description="Low complexity" evidence="2">
    <location>
        <begin position="226"/>
        <end position="268"/>
    </location>
</feature>
<evidence type="ECO:0000256" key="2">
    <source>
        <dbReference type="SAM" id="MobiDB-lite"/>
    </source>
</evidence>
<dbReference type="KEGG" id="nta:107774417"/>
<dbReference type="GO" id="GO:0016554">
    <property type="term" value="P:cytidine to uridine editing"/>
    <property type="evidence" value="ECO:0007669"/>
    <property type="project" value="InterPro"/>
</dbReference>
<dbReference type="STRING" id="4097.A0A1S3YBN9"/>
<dbReference type="Proteomes" id="UP000790787">
    <property type="component" value="Chromosome 4"/>
</dbReference>
<dbReference type="SMR" id="A0A1S3YBN9"/>
<feature type="compositionally biased region" description="Polar residues" evidence="2">
    <location>
        <begin position="359"/>
        <end position="381"/>
    </location>
</feature>
<evidence type="ECO:0000313" key="4">
    <source>
        <dbReference type="Proteomes" id="UP000790787"/>
    </source>
</evidence>
<gene>
    <name evidence="5" type="primary">LOC107774417</name>
</gene>
<feature type="compositionally biased region" description="Polar residues" evidence="2">
    <location>
        <begin position="300"/>
        <end position="339"/>
    </location>
</feature>
<reference evidence="4" key="1">
    <citation type="journal article" date="2014" name="Nat. Commun.">
        <title>The tobacco genome sequence and its comparison with those of tomato and potato.</title>
        <authorList>
            <person name="Sierro N."/>
            <person name="Battey J.N."/>
            <person name="Ouadi S."/>
            <person name="Bakaher N."/>
            <person name="Bovet L."/>
            <person name="Willig A."/>
            <person name="Goepfert S."/>
            <person name="Peitsch M.C."/>
            <person name="Ivanov N.V."/>
        </authorList>
    </citation>
    <scope>NUCLEOTIDE SEQUENCE [LARGE SCALE GENOMIC DNA]</scope>
</reference>
<dbReference type="OrthoDB" id="1706674at2759"/>
<sequence length="422" mass="47295">MALYGLRLRRALSVSSSIFTQTFRQPNPLSSIPPSFSQISNSSTKLLQFPYQSSRLFRSSAVSQSSRFDRNRNPADDEIGPDTILFEGCDYEHWLITIDFPKDTQLTREEMIETYVQTAAKVFGSVEEAKKKIYALSTTTYNGFQVLCSEETSKKFEGLPGVVFVLPDSYIDPVNKEYGGDKYINGEIIERPPPPQFQRPSRPSNRPRRGPQFQQGNYGPPQSPSQQNFGPPQGAPAQQNYGAAQGPPPQQNYGAAQGPPPQQNYGQPRYPPPQQNYGSQQYSPPPQQIYSAPQSPPQQNYGRPQNPLPQQSYSAPQNVPSQWNHGPQPSFSPQQNYGPQGTGDPRHQIPLGSSPGRWDNSQSGRQDSRPQYQANYNQGEQGNHFPQRDQRGYGPPEERGFGGDNQHYAPPEQRGFRGDNQR</sequence>
<dbReference type="PANTHER" id="PTHR31346:SF5">
    <property type="entry name" value="MULTIPLE ORGANELLAR RNA EDITING FACTOR 1, MITOCHONDRIAL"/>
    <property type="match status" value="1"/>
</dbReference>
<feature type="compositionally biased region" description="Basic and acidic residues" evidence="2">
    <location>
        <begin position="386"/>
        <end position="401"/>
    </location>
</feature>
<keyword evidence="1" id="KW-0809">Transit peptide</keyword>
<dbReference type="GeneID" id="107774417"/>
<protein>
    <submittedName>
        <fullName evidence="5">Multiple organellar RNA editing factor 1, mitochondrial</fullName>
    </submittedName>
</protein>
<dbReference type="GO" id="GO:0005739">
    <property type="term" value="C:mitochondrion"/>
    <property type="evidence" value="ECO:0000318"/>
    <property type="project" value="GO_Central"/>
</dbReference>
<dbReference type="PaxDb" id="4097-A0A1S3YBN9"/>